<accession>A0A066XHA5</accession>
<dbReference type="STRING" id="1173701.A0A066XHA5"/>
<organism evidence="1 2">
    <name type="scientific">Colletotrichum sublineola</name>
    <name type="common">Sorghum anthracnose fungus</name>
    <dbReference type="NCBI Taxonomy" id="1173701"/>
    <lineage>
        <taxon>Eukaryota</taxon>
        <taxon>Fungi</taxon>
        <taxon>Dikarya</taxon>
        <taxon>Ascomycota</taxon>
        <taxon>Pezizomycotina</taxon>
        <taxon>Sordariomycetes</taxon>
        <taxon>Hypocreomycetidae</taxon>
        <taxon>Glomerellales</taxon>
        <taxon>Glomerellaceae</taxon>
        <taxon>Colletotrichum</taxon>
        <taxon>Colletotrichum graminicola species complex</taxon>
    </lineage>
</organism>
<dbReference type="eggNOG" id="ENOG502S7XK">
    <property type="taxonomic scope" value="Eukaryota"/>
</dbReference>
<evidence type="ECO:0008006" key="3">
    <source>
        <dbReference type="Google" id="ProtNLM"/>
    </source>
</evidence>
<evidence type="ECO:0000313" key="1">
    <source>
        <dbReference type="EMBL" id="KDN65116.1"/>
    </source>
</evidence>
<dbReference type="HOGENOM" id="CLU_1610657_0_0_1"/>
<evidence type="ECO:0000313" key="2">
    <source>
        <dbReference type="Proteomes" id="UP000027238"/>
    </source>
</evidence>
<sequence>MGLVATAAAAAAGTGTAPVAGLPSSGVYPPGYNGTGIYTITTVWDSVSTYCPEPTTLCFNDRTYVIDKPTTLVIPNCPCTQTYTTRYMDGYRPTSYAVPKPPAQTADAGGYGTYGIYNPGQPGAPVAPGAPGVTPTTPVVVTAGAEKHAASVITLLAGIIAAFAL</sequence>
<name>A0A066XHA5_COLSU</name>
<reference evidence="2" key="1">
    <citation type="journal article" date="2014" name="Genome Announc.">
        <title>Draft genome sequence of Colletotrichum sublineola, a destructive pathogen of cultivated sorghum.</title>
        <authorList>
            <person name="Baroncelli R."/>
            <person name="Sanz-Martin J.M."/>
            <person name="Rech G.E."/>
            <person name="Sukno S.A."/>
            <person name="Thon M.R."/>
        </authorList>
    </citation>
    <scope>NUCLEOTIDE SEQUENCE [LARGE SCALE GENOMIC DNA]</scope>
    <source>
        <strain evidence="2">TX430BB</strain>
    </source>
</reference>
<dbReference type="OrthoDB" id="4094614at2759"/>
<protein>
    <recommendedName>
        <fullName evidence="3">Mmc protein</fullName>
    </recommendedName>
</protein>
<keyword evidence="2" id="KW-1185">Reference proteome</keyword>
<dbReference type="AlphaFoldDB" id="A0A066XHA5"/>
<dbReference type="EMBL" id="JMSE01001058">
    <property type="protein sequence ID" value="KDN65116.1"/>
    <property type="molecule type" value="Genomic_DNA"/>
</dbReference>
<dbReference type="OMA" id="TTLCFND"/>
<comment type="caution">
    <text evidence="1">The sequence shown here is derived from an EMBL/GenBank/DDBJ whole genome shotgun (WGS) entry which is preliminary data.</text>
</comment>
<dbReference type="Proteomes" id="UP000027238">
    <property type="component" value="Unassembled WGS sequence"/>
</dbReference>
<gene>
    <name evidence="1" type="ORF">CSUB01_03426</name>
</gene>
<proteinExistence type="predicted"/>